<dbReference type="InterPro" id="IPR004942">
    <property type="entry name" value="Roadblock/LAMTOR2_dom"/>
</dbReference>
<evidence type="ECO:0000313" key="3">
    <source>
        <dbReference type="EMBL" id="KNE55386.1"/>
    </source>
</evidence>
<dbReference type="GO" id="GO:0005085">
    <property type="term" value="F:guanyl-nucleotide exchange factor activity"/>
    <property type="evidence" value="ECO:0007669"/>
    <property type="project" value="InterPro"/>
</dbReference>
<dbReference type="EMBL" id="GG745329">
    <property type="protein sequence ID" value="KNE55386.1"/>
    <property type="molecule type" value="Genomic_DNA"/>
</dbReference>
<dbReference type="STRING" id="578462.A0A0L0RZ74"/>
<comment type="similarity">
    <text evidence="1">Belongs to the GAMAD family.</text>
</comment>
<proteinExistence type="inferred from homology"/>
<evidence type="ECO:0000313" key="4">
    <source>
        <dbReference type="EMBL" id="KNE60035.1"/>
    </source>
</evidence>
<dbReference type="InterPro" id="IPR037587">
    <property type="entry name" value="LAMTOR2-like"/>
</dbReference>
<dbReference type="AlphaFoldDB" id="A0A0L0RZ74"/>
<keyword evidence="5" id="KW-1185">Reference proteome</keyword>
<dbReference type="OrthoDB" id="271745at2759"/>
<dbReference type="GO" id="GO:0032008">
    <property type="term" value="P:positive regulation of TOR signaling"/>
    <property type="evidence" value="ECO:0007669"/>
    <property type="project" value="InterPro"/>
</dbReference>
<protein>
    <recommendedName>
        <fullName evidence="2">Roadblock/LAMTOR2 domain-containing protein</fullName>
    </recommendedName>
</protein>
<dbReference type="Proteomes" id="UP000054350">
    <property type="component" value="Unassembled WGS sequence"/>
</dbReference>
<gene>
    <name evidence="3" type="ORF">AMAG_01283</name>
    <name evidence="4" type="ORF">AMAG_05472</name>
</gene>
<feature type="domain" description="Roadblock/LAMTOR2" evidence="2">
    <location>
        <begin position="17"/>
        <end position="89"/>
    </location>
</feature>
<dbReference type="PANTHER" id="PTHR13323">
    <property type="entry name" value="LATE ENDOSOMAL/LYSOSOMAL MP1 INTERACTING PROTEIN"/>
    <property type="match status" value="1"/>
</dbReference>
<reference evidence="5" key="2">
    <citation type="submission" date="2009-11" db="EMBL/GenBank/DDBJ databases">
        <title>The Genome Sequence of Allomyces macrogynus strain ATCC 38327.</title>
        <authorList>
            <consortium name="The Broad Institute Genome Sequencing Platform"/>
            <person name="Russ C."/>
            <person name="Cuomo C."/>
            <person name="Shea T."/>
            <person name="Young S.K."/>
            <person name="Zeng Q."/>
            <person name="Koehrsen M."/>
            <person name="Haas B."/>
            <person name="Borodovsky M."/>
            <person name="Guigo R."/>
            <person name="Alvarado L."/>
            <person name="Berlin A."/>
            <person name="Borenstein D."/>
            <person name="Chen Z."/>
            <person name="Engels R."/>
            <person name="Freedman E."/>
            <person name="Gellesch M."/>
            <person name="Goldberg J."/>
            <person name="Griggs A."/>
            <person name="Gujja S."/>
            <person name="Heiman D."/>
            <person name="Hepburn T."/>
            <person name="Howarth C."/>
            <person name="Jen D."/>
            <person name="Larson L."/>
            <person name="Lewis B."/>
            <person name="Mehta T."/>
            <person name="Park D."/>
            <person name="Pearson M."/>
            <person name="Roberts A."/>
            <person name="Saif S."/>
            <person name="Shenoy N."/>
            <person name="Sisk P."/>
            <person name="Stolte C."/>
            <person name="Sykes S."/>
            <person name="Walk T."/>
            <person name="White J."/>
            <person name="Yandava C."/>
            <person name="Burger G."/>
            <person name="Gray M.W."/>
            <person name="Holland P.W.H."/>
            <person name="King N."/>
            <person name="Lang F.B.F."/>
            <person name="Roger A.J."/>
            <person name="Ruiz-Trillo I."/>
            <person name="Lander E."/>
            <person name="Nusbaum C."/>
        </authorList>
    </citation>
    <scope>NUCLEOTIDE SEQUENCE [LARGE SCALE GENOMIC DNA]</scope>
    <source>
        <strain evidence="5">ATCC 38327</strain>
    </source>
</reference>
<reference evidence="3 5" key="1">
    <citation type="submission" date="2009-11" db="EMBL/GenBank/DDBJ databases">
        <title>Annotation of Allomyces macrogynus ATCC 38327.</title>
        <authorList>
            <consortium name="The Broad Institute Genome Sequencing Platform"/>
            <person name="Russ C."/>
            <person name="Cuomo C."/>
            <person name="Burger G."/>
            <person name="Gray M.W."/>
            <person name="Holland P.W.H."/>
            <person name="King N."/>
            <person name="Lang F.B.F."/>
            <person name="Roger A.J."/>
            <person name="Ruiz-Trillo I."/>
            <person name="Young S.K."/>
            <person name="Zeng Q."/>
            <person name="Gargeya S."/>
            <person name="Fitzgerald M."/>
            <person name="Haas B."/>
            <person name="Abouelleil A."/>
            <person name="Alvarado L."/>
            <person name="Arachchi H.M."/>
            <person name="Berlin A."/>
            <person name="Chapman S.B."/>
            <person name="Gearin G."/>
            <person name="Goldberg J."/>
            <person name="Griggs A."/>
            <person name="Gujja S."/>
            <person name="Hansen M."/>
            <person name="Heiman D."/>
            <person name="Howarth C."/>
            <person name="Larimer J."/>
            <person name="Lui A."/>
            <person name="MacDonald P.J.P."/>
            <person name="McCowen C."/>
            <person name="Montmayeur A."/>
            <person name="Murphy C."/>
            <person name="Neiman D."/>
            <person name="Pearson M."/>
            <person name="Priest M."/>
            <person name="Roberts A."/>
            <person name="Saif S."/>
            <person name="Shea T."/>
            <person name="Sisk P."/>
            <person name="Stolte C."/>
            <person name="Sykes S."/>
            <person name="Wortman J."/>
            <person name="Nusbaum C."/>
            <person name="Birren B."/>
        </authorList>
    </citation>
    <scope>NUCLEOTIDE SEQUENCE [LARGE SCALE GENOMIC DNA]</scope>
    <source>
        <strain evidence="3 5">ATCC 38327</strain>
    </source>
</reference>
<dbReference type="EMBL" id="GG745335">
    <property type="protein sequence ID" value="KNE60035.1"/>
    <property type="molecule type" value="Genomic_DNA"/>
</dbReference>
<dbReference type="VEuPathDB" id="FungiDB:AMAG_05472"/>
<name>A0A0L0RZ74_ALLM3</name>
<dbReference type="OMA" id="HCDDGIV"/>
<dbReference type="VEuPathDB" id="FungiDB:AMAG_01283"/>
<evidence type="ECO:0000313" key="5">
    <source>
        <dbReference type="Proteomes" id="UP000054350"/>
    </source>
</evidence>
<evidence type="ECO:0000256" key="1">
    <source>
        <dbReference type="ARBA" id="ARBA00007191"/>
    </source>
</evidence>
<dbReference type="GO" id="GO:0060090">
    <property type="term" value="F:molecular adaptor activity"/>
    <property type="evidence" value="ECO:0007669"/>
    <property type="project" value="InterPro"/>
</dbReference>
<dbReference type="SUPFAM" id="SSF103196">
    <property type="entry name" value="Roadblock/LC7 domain"/>
    <property type="match status" value="1"/>
</dbReference>
<dbReference type="eggNOG" id="KOG4107">
    <property type="taxonomic scope" value="Eukaryota"/>
</dbReference>
<sequence>MLKPKALGQVLASVCSGGVHTALVMNMEGGLLAFSGPSERDAVLHAAMATNAWTVYEKNGTPMRSILVEIESGAVLTVRVTPSLALCLISDESIELGILRQKGFTLAAYLEAPLKQIQA</sequence>
<organism evidence="3 5">
    <name type="scientific">Allomyces macrogynus (strain ATCC 38327)</name>
    <name type="common">Allomyces javanicus var. macrogynus</name>
    <dbReference type="NCBI Taxonomy" id="578462"/>
    <lineage>
        <taxon>Eukaryota</taxon>
        <taxon>Fungi</taxon>
        <taxon>Fungi incertae sedis</taxon>
        <taxon>Blastocladiomycota</taxon>
        <taxon>Blastocladiomycetes</taxon>
        <taxon>Blastocladiales</taxon>
        <taxon>Blastocladiaceae</taxon>
        <taxon>Allomyces</taxon>
    </lineage>
</organism>
<evidence type="ECO:0000259" key="2">
    <source>
        <dbReference type="Pfam" id="PF03259"/>
    </source>
</evidence>
<dbReference type="Gene3D" id="3.30.450.30">
    <property type="entry name" value="Dynein light chain 2a, cytoplasmic"/>
    <property type="match status" value="1"/>
</dbReference>
<dbReference type="Pfam" id="PF03259">
    <property type="entry name" value="Robl_LC7"/>
    <property type="match status" value="1"/>
</dbReference>
<accession>A0A0L0RZ74</accession>